<dbReference type="CDD" id="cd00056">
    <property type="entry name" value="ENDO3c"/>
    <property type="match status" value="1"/>
</dbReference>
<dbReference type="Gene3D" id="1.10.340.30">
    <property type="entry name" value="Hypothetical protein, domain 2"/>
    <property type="match status" value="1"/>
</dbReference>
<dbReference type="GO" id="GO:0006298">
    <property type="term" value="P:mismatch repair"/>
    <property type="evidence" value="ECO:0007669"/>
    <property type="project" value="TreeGrafter"/>
</dbReference>
<dbReference type="Pfam" id="PF00633">
    <property type="entry name" value="HHH"/>
    <property type="match status" value="1"/>
</dbReference>
<evidence type="ECO:0000256" key="13">
    <source>
        <dbReference type="ARBA" id="ARBA00023295"/>
    </source>
</evidence>
<protein>
    <recommendedName>
        <fullName evidence="5">Adenine DNA glycosylase</fullName>
        <ecNumber evidence="4">3.2.2.31</ecNumber>
    </recommendedName>
</protein>
<evidence type="ECO:0000256" key="4">
    <source>
        <dbReference type="ARBA" id="ARBA00012045"/>
    </source>
</evidence>
<dbReference type="InterPro" id="IPR044298">
    <property type="entry name" value="MIG/MutY"/>
</dbReference>
<keyword evidence="11" id="KW-0411">Iron-sulfur</keyword>
<dbReference type="GO" id="GO:0046872">
    <property type="term" value="F:metal ion binding"/>
    <property type="evidence" value="ECO:0007669"/>
    <property type="project" value="UniProtKB-KW"/>
</dbReference>
<dbReference type="GO" id="GO:0051539">
    <property type="term" value="F:4 iron, 4 sulfur cluster binding"/>
    <property type="evidence" value="ECO:0007669"/>
    <property type="project" value="UniProtKB-KW"/>
</dbReference>
<evidence type="ECO:0000259" key="14">
    <source>
        <dbReference type="SMART" id="SM00478"/>
    </source>
</evidence>
<keyword evidence="7" id="KW-0479">Metal-binding</keyword>
<evidence type="ECO:0000313" key="15">
    <source>
        <dbReference type="EMBL" id="RRC96035.1"/>
    </source>
</evidence>
<dbReference type="EMBL" id="RQZF01000002">
    <property type="protein sequence ID" value="RRC96035.1"/>
    <property type="molecule type" value="Genomic_DNA"/>
</dbReference>
<dbReference type="GO" id="GO:0032357">
    <property type="term" value="F:oxidized purine DNA binding"/>
    <property type="evidence" value="ECO:0007669"/>
    <property type="project" value="TreeGrafter"/>
</dbReference>
<dbReference type="Pfam" id="PF10576">
    <property type="entry name" value="EndIII_4Fe-2S"/>
    <property type="match status" value="1"/>
</dbReference>
<dbReference type="GO" id="GO:0034039">
    <property type="term" value="F:8-oxo-7,8-dihydroguanine DNA N-glycosylase activity"/>
    <property type="evidence" value="ECO:0007669"/>
    <property type="project" value="TreeGrafter"/>
</dbReference>
<keyword evidence="12" id="KW-0234">DNA repair</keyword>
<dbReference type="InterPro" id="IPR023170">
    <property type="entry name" value="HhH_base_excis_C"/>
</dbReference>
<dbReference type="InterPro" id="IPR004035">
    <property type="entry name" value="Endouclease-III_FeS-bd_BS"/>
</dbReference>
<dbReference type="EC" id="3.2.2.31" evidence="4"/>
<dbReference type="SMART" id="SM00478">
    <property type="entry name" value="ENDO3c"/>
    <property type="match status" value="1"/>
</dbReference>
<dbReference type="PROSITE" id="PS00764">
    <property type="entry name" value="ENDONUCLEASE_III_1"/>
    <property type="match status" value="1"/>
</dbReference>
<evidence type="ECO:0000256" key="5">
    <source>
        <dbReference type="ARBA" id="ARBA00022023"/>
    </source>
</evidence>
<evidence type="ECO:0000256" key="9">
    <source>
        <dbReference type="ARBA" id="ARBA00022801"/>
    </source>
</evidence>
<sequence>MRWYDHNGRDLPMRSPSVSAWGTLVFEVMSHQTPIPRVQPIWLQWMDRWPTPADLAKASPAEVLVAWDRLGYPSRALRLRECAVVIADSYGGVVPSSYEELLALPGIGPYTASAVASFSYHLPVPVLDTNIRRVLGRIVDGVERPAASTPSRTELARATALVPSDGDEAAAWNVSVMELGALVCTARSPLCQACPVSEVCAWRAAGYPAAPGKKKTQAWAGTDRQARGRVMAALRAAHQEGQAPSVLRASDEAAAGISMAQALKAATLPDADPAQAQRVVDGLLRDGLVSLSEDGCLHLPH</sequence>
<keyword evidence="13" id="KW-0326">Glycosidase</keyword>
<gene>
    <name evidence="15" type="ORF">EII11_02895</name>
</gene>
<evidence type="ECO:0000256" key="1">
    <source>
        <dbReference type="ARBA" id="ARBA00000843"/>
    </source>
</evidence>
<organism evidence="15 16">
    <name type="scientific">Schaalia canis</name>
    <dbReference type="NCBI Taxonomy" id="100469"/>
    <lineage>
        <taxon>Bacteria</taxon>
        <taxon>Bacillati</taxon>
        <taxon>Actinomycetota</taxon>
        <taxon>Actinomycetes</taxon>
        <taxon>Actinomycetales</taxon>
        <taxon>Actinomycetaceae</taxon>
        <taxon>Schaalia</taxon>
    </lineage>
</organism>
<dbReference type="Pfam" id="PF00730">
    <property type="entry name" value="HhH-GPD"/>
    <property type="match status" value="1"/>
</dbReference>
<dbReference type="PANTHER" id="PTHR42944:SF1">
    <property type="entry name" value="ADENINE DNA GLYCOSYLASE"/>
    <property type="match status" value="1"/>
</dbReference>
<dbReference type="GO" id="GO:0035485">
    <property type="term" value="F:adenine/guanine mispair binding"/>
    <property type="evidence" value="ECO:0007669"/>
    <property type="project" value="TreeGrafter"/>
</dbReference>
<dbReference type="Proteomes" id="UP000280444">
    <property type="component" value="Unassembled WGS sequence"/>
</dbReference>
<evidence type="ECO:0000256" key="3">
    <source>
        <dbReference type="ARBA" id="ARBA00008343"/>
    </source>
</evidence>
<evidence type="ECO:0000256" key="2">
    <source>
        <dbReference type="ARBA" id="ARBA00001966"/>
    </source>
</evidence>
<evidence type="ECO:0000313" key="16">
    <source>
        <dbReference type="Proteomes" id="UP000280444"/>
    </source>
</evidence>
<evidence type="ECO:0000256" key="10">
    <source>
        <dbReference type="ARBA" id="ARBA00023004"/>
    </source>
</evidence>
<dbReference type="OrthoDB" id="9802365at2"/>
<dbReference type="SUPFAM" id="SSF48150">
    <property type="entry name" value="DNA-glycosylase"/>
    <property type="match status" value="1"/>
</dbReference>
<reference evidence="15 16" key="1">
    <citation type="submission" date="2018-11" db="EMBL/GenBank/DDBJ databases">
        <title>Genomes From Bacteria Associated with the Canine Oral Cavity: a Test Case for Automated Genome-Based Taxonomic Assignment.</title>
        <authorList>
            <person name="Coil D.A."/>
            <person name="Jospin G."/>
            <person name="Darling A.E."/>
            <person name="Wallis C."/>
            <person name="Davis I.J."/>
            <person name="Harris S."/>
            <person name="Eisen J.A."/>
            <person name="Holcombe L.J."/>
            <person name="O'Flynn C."/>
        </authorList>
    </citation>
    <scope>NUCLEOTIDE SEQUENCE [LARGE SCALE GENOMIC DNA]</scope>
    <source>
        <strain evidence="15 16">OH770</strain>
    </source>
</reference>
<comment type="cofactor">
    <cofactor evidence="2">
        <name>[4Fe-4S] cluster</name>
        <dbReference type="ChEBI" id="CHEBI:49883"/>
    </cofactor>
</comment>
<feature type="domain" description="HhH-GPD" evidence="14">
    <location>
        <begin position="29"/>
        <end position="182"/>
    </location>
</feature>
<keyword evidence="10" id="KW-0408">Iron</keyword>
<keyword evidence="16" id="KW-1185">Reference proteome</keyword>
<keyword evidence="6" id="KW-0004">4Fe-4S</keyword>
<evidence type="ECO:0000256" key="8">
    <source>
        <dbReference type="ARBA" id="ARBA00022763"/>
    </source>
</evidence>
<dbReference type="Gene3D" id="1.10.1670.10">
    <property type="entry name" value="Helix-hairpin-Helix base-excision DNA repair enzymes (C-terminal)"/>
    <property type="match status" value="1"/>
</dbReference>
<dbReference type="InterPro" id="IPR003651">
    <property type="entry name" value="Endonuclease3_FeS-loop_motif"/>
</dbReference>
<accession>A0A3P1SH08</accession>
<dbReference type="GO" id="GO:0000701">
    <property type="term" value="F:purine-specific mismatch base pair DNA N-glycosylase activity"/>
    <property type="evidence" value="ECO:0007669"/>
    <property type="project" value="UniProtKB-EC"/>
</dbReference>
<comment type="catalytic activity">
    <reaction evidence="1">
        <text>Hydrolyzes free adenine bases from 7,8-dihydro-8-oxoguanine:adenine mismatched double-stranded DNA, leaving an apurinic site.</text>
        <dbReference type="EC" id="3.2.2.31"/>
    </reaction>
</comment>
<evidence type="ECO:0000256" key="7">
    <source>
        <dbReference type="ARBA" id="ARBA00022723"/>
    </source>
</evidence>
<evidence type="ECO:0000256" key="6">
    <source>
        <dbReference type="ARBA" id="ARBA00022485"/>
    </source>
</evidence>
<dbReference type="InterPro" id="IPR000445">
    <property type="entry name" value="HhH_motif"/>
</dbReference>
<keyword evidence="9" id="KW-0378">Hydrolase</keyword>
<proteinExistence type="inferred from homology"/>
<evidence type="ECO:0000256" key="11">
    <source>
        <dbReference type="ARBA" id="ARBA00023014"/>
    </source>
</evidence>
<dbReference type="PANTHER" id="PTHR42944">
    <property type="entry name" value="ADENINE DNA GLYCOSYLASE"/>
    <property type="match status" value="1"/>
</dbReference>
<dbReference type="InterPro" id="IPR003265">
    <property type="entry name" value="HhH-GPD_domain"/>
</dbReference>
<comment type="caution">
    <text evidence="15">The sequence shown here is derived from an EMBL/GenBank/DDBJ whole genome shotgun (WGS) entry which is preliminary data.</text>
</comment>
<keyword evidence="8" id="KW-0227">DNA damage</keyword>
<comment type="similarity">
    <text evidence="3">Belongs to the Nth/MutY family.</text>
</comment>
<dbReference type="SMART" id="SM00525">
    <property type="entry name" value="FES"/>
    <property type="match status" value="1"/>
</dbReference>
<dbReference type="GO" id="GO:0006284">
    <property type="term" value="P:base-excision repair"/>
    <property type="evidence" value="ECO:0007669"/>
    <property type="project" value="InterPro"/>
</dbReference>
<dbReference type="InterPro" id="IPR011257">
    <property type="entry name" value="DNA_glycosylase"/>
</dbReference>
<dbReference type="AlphaFoldDB" id="A0A3P1SH08"/>
<evidence type="ECO:0000256" key="12">
    <source>
        <dbReference type="ARBA" id="ARBA00023204"/>
    </source>
</evidence>
<name>A0A3P1SH08_9ACTO</name>